<evidence type="ECO:0000313" key="2">
    <source>
        <dbReference type="Proteomes" id="UP000292704"/>
    </source>
</evidence>
<name>A0A482Y4K7_9EURY</name>
<dbReference type="STRING" id="222984.GCA_000731985_02369"/>
<dbReference type="Proteomes" id="UP000292704">
    <property type="component" value="Unassembled WGS sequence"/>
</dbReference>
<protein>
    <submittedName>
        <fullName evidence="1">Uncharacterized protein</fullName>
    </submittedName>
</protein>
<reference evidence="1 2" key="1">
    <citation type="submission" date="2019-02" db="EMBL/GenBank/DDBJ databases">
        <title>Genome analysis provides insights into bioremediation potentialities and Haloocin production by Natrinema altunense strain 4.1R isolated from Chott Douz in Tunisian desert.</title>
        <authorList>
            <person name="Najjari A."/>
            <person name="Youssef N."/>
            <person name="Ben Dhia O."/>
            <person name="Ferjani R."/>
            <person name="El Hidri D."/>
            <person name="Ouzari H.I."/>
            <person name="Cherif A."/>
        </authorList>
    </citation>
    <scope>NUCLEOTIDE SEQUENCE [LARGE SCALE GENOMIC DNA]</scope>
    <source>
        <strain evidence="1 2">4.1R</strain>
    </source>
</reference>
<comment type="caution">
    <text evidence="1">The sequence shown here is derived from an EMBL/GenBank/DDBJ whole genome shotgun (WGS) entry which is preliminary data.</text>
</comment>
<gene>
    <name evidence="1" type="ORF">ELS17_10555</name>
</gene>
<dbReference type="RefSeq" id="WP_130170658.1">
    <property type="nucleotide sequence ID" value="NZ_SHMR01000004.1"/>
</dbReference>
<sequence>MSEYEFTVTMSRSLYEAKGTGNFLGKVKDYIEHAFDSSPHTAFVKVYAPAASDLPDPPIENYVSECLETNSDDDCIRRRKHYDTLCGEQRAYTWMNDWFRDWVQCESPSYMQADDCHILLTNESGGGVTADDNGETYIVAEAKHVDEAPDDYQRYNTGRGHGDMQTIMHEIGHQMLEFDPEADEKRERDYDFPHGGHTTGEVTKTNDSAWSQSYHYVTPLGMNGPDKTTNFCNESFDRPGERRWDLQLASDCGQDRWVDPGEN</sequence>
<dbReference type="OrthoDB" id="172052at2157"/>
<accession>A0A482Y4K7</accession>
<evidence type="ECO:0000313" key="1">
    <source>
        <dbReference type="EMBL" id="RZH67747.1"/>
    </source>
</evidence>
<organism evidence="1 2">
    <name type="scientific">Natrinema altunense</name>
    <dbReference type="NCBI Taxonomy" id="222984"/>
    <lineage>
        <taxon>Archaea</taxon>
        <taxon>Methanobacteriati</taxon>
        <taxon>Methanobacteriota</taxon>
        <taxon>Stenosarchaea group</taxon>
        <taxon>Halobacteria</taxon>
        <taxon>Halobacteriales</taxon>
        <taxon>Natrialbaceae</taxon>
        <taxon>Natrinema</taxon>
    </lineage>
</organism>
<proteinExistence type="predicted"/>
<dbReference type="EMBL" id="SHMR01000004">
    <property type="protein sequence ID" value="RZH67747.1"/>
    <property type="molecule type" value="Genomic_DNA"/>
</dbReference>
<dbReference type="AlphaFoldDB" id="A0A482Y4K7"/>